<dbReference type="STRING" id="1280950.HJO_03265"/>
<dbReference type="InterPro" id="IPR045864">
    <property type="entry name" value="aa-tRNA-synth_II/BPL/LPL"/>
</dbReference>
<gene>
    <name evidence="8" type="ORF">HJO_03265</name>
</gene>
<keyword evidence="1 8" id="KW-0436">Ligase</keyword>
<dbReference type="SUPFAM" id="SSF55681">
    <property type="entry name" value="Class II aaRS and biotin synthetases"/>
    <property type="match status" value="1"/>
</dbReference>
<sequence length="245" mass="25663">MSQAWPVHHLGTIDSTNSEAKRRAAAGAIADCWLVAEQQSAGRGRLQRAWISPPGNLFATALFREPGGMAVAIRLPFAAALAVSDVAVQLAPGTDARLKWPNDVRIDGAKLSGILIETGSHADSVWVAAGIGINVSHVPDSAGQSATCIAALRGDTAVTTDMVLEALRAAFARRLEQARGGFASLRTDWLERAEGLGATIRVTAAGEPIEGVFEDMDASGALVLRLPNGVLQTIRAGDVDLVRKV</sequence>
<dbReference type="InterPro" id="IPR004143">
    <property type="entry name" value="BPL_LPL_catalytic"/>
</dbReference>
<dbReference type="AlphaFoldDB" id="A0A059FV15"/>
<dbReference type="PROSITE" id="PS51733">
    <property type="entry name" value="BPL_LPL_CATALYTIC"/>
    <property type="match status" value="1"/>
</dbReference>
<dbReference type="CDD" id="cd16442">
    <property type="entry name" value="BPL"/>
    <property type="match status" value="1"/>
</dbReference>
<dbReference type="GO" id="GO:0005524">
    <property type="term" value="F:ATP binding"/>
    <property type="evidence" value="ECO:0007669"/>
    <property type="project" value="UniProtKB-KW"/>
</dbReference>
<dbReference type="Pfam" id="PF02237">
    <property type="entry name" value="BPL_C"/>
    <property type="match status" value="1"/>
</dbReference>
<dbReference type="GO" id="GO:0005737">
    <property type="term" value="C:cytoplasm"/>
    <property type="evidence" value="ECO:0007669"/>
    <property type="project" value="TreeGrafter"/>
</dbReference>
<dbReference type="SUPFAM" id="SSF50037">
    <property type="entry name" value="C-terminal domain of transcriptional repressors"/>
    <property type="match status" value="1"/>
</dbReference>
<evidence type="ECO:0000313" key="8">
    <source>
        <dbReference type="EMBL" id="KCZ94361.1"/>
    </source>
</evidence>
<dbReference type="GO" id="GO:0004077">
    <property type="term" value="F:biotin--[biotin carboxyl-carrier protein] ligase activity"/>
    <property type="evidence" value="ECO:0007669"/>
    <property type="project" value="UniProtKB-EC"/>
</dbReference>
<name>A0A059FV15_9PROT</name>
<dbReference type="Gene3D" id="2.30.30.100">
    <property type="match status" value="1"/>
</dbReference>
<dbReference type="RefSeq" id="WP_162173762.1">
    <property type="nucleotide sequence ID" value="NZ_ARYK01000001.1"/>
</dbReference>
<feature type="domain" description="BPL/LPL catalytic" evidence="7">
    <location>
        <begin position="1"/>
        <end position="179"/>
    </location>
</feature>
<organism evidence="8 9">
    <name type="scientific">Hyphomonas johnsonii MHS-2</name>
    <dbReference type="NCBI Taxonomy" id="1280950"/>
    <lineage>
        <taxon>Bacteria</taxon>
        <taxon>Pseudomonadati</taxon>
        <taxon>Pseudomonadota</taxon>
        <taxon>Alphaproteobacteria</taxon>
        <taxon>Hyphomonadales</taxon>
        <taxon>Hyphomonadaceae</taxon>
        <taxon>Hyphomonas</taxon>
    </lineage>
</organism>
<evidence type="ECO:0000256" key="5">
    <source>
        <dbReference type="ARBA" id="ARBA00024227"/>
    </source>
</evidence>
<dbReference type="Pfam" id="PF03099">
    <property type="entry name" value="BPL_LplA_LipB"/>
    <property type="match status" value="1"/>
</dbReference>
<evidence type="ECO:0000256" key="6">
    <source>
        <dbReference type="ARBA" id="ARBA00047846"/>
    </source>
</evidence>
<keyword evidence="3" id="KW-0067">ATP-binding</keyword>
<dbReference type="EMBL" id="ARYK01000001">
    <property type="protein sequence ID" value="KCZ94361.1"/>
    <property type="molecule type" value="Genomic_DNA"/>
</dbReference>
<dbReference type="NCBIfam" id="TIGR00121">
    <property type="entry name" value="birA_ligase"/>
    <property type="match status" value="1"/>
</dbReference>
<accession>A0A059FV15</accession>
<evidence type="ECO:0000256" key="1">
    <source>
        <dbReference type="ARBA" id="ARBA00022598"/>
    </source>
</evidence>
<dbReference type="InterPro" id="IPR003142">
    <property type="entry name" value="BPL_C"/>
</dbReference>
<keyword evidence="2" id="KW-0547">Nucleotide-binding</keyword>
<comment type="caution">
    <text evidence="8">The sequence shown here is derived from an EMBL/GenBank/DDBJ whole genome shotgun (WGS) entry which is preliminary data.</text>
</comment>
<reference evidence="8 9" key="1">
    <citation type="journal article" date="2014" name="Antonie Van Leeuwenhoek">
        <title>Hyphomonas beringensis sp. nov. and Hyphomonas chukchiensis sp. nov., isolated from surface seawater of the Bering Sea and Chukchi Sea.</title>
        <authorList>
            <person name="Li C."/>
            <person name="Lai Q."/>
            <person name="Li G."/>
            <person name="Dong C."/>
            <person name="Wang J."/>
            <person name="Liao Y."/>
            <person name="Shao Z."/>
        </authorList>
    </citation>
    <scope>NUCLEOTIDE SEQUENCE [LARGE SCALE GENOMIC DNA]</scope>
    <source>
        <strain evidence="8 9">MHS-2</strain>
    </source>
</reference>
<evidence type="ECO:0000259" key="7">
    <source>
        <dbReference type="PROSITE" id="PS51733"/>
    </source>
</evidence>
<dbReference type="OrthoDB" id="9807064at2"/>
<proteinExistence type="predicted"/>
<dbReference type="eggNOG" id="COG0340">
    <property type="taxonomic scope" value="Bacteria"/>
</dbReference>
<comment type="catalytic activity">
    <reaction evidence="6">
        <text>biotin + L-lysyl-[protein] + ATP = N(6)-biotinyl-L-lysyl-[protein] + AMP + diphosphate + H(+)</text>
        <dbReference type="Rhea" id="RHEA:11756"/>
        <dbReference type="Rhea" id="RHEA-COMP:9752"/>
        <dbReference type="Rhea" id="RHEA-COMP:10505"/>
        <dbReference type="ChEBI" id="CHEBI:15378"/>
        <dbReference type="ChEBI" id="CHEBI:29969"/>
        <dbReference type="ChEBI" id="CHEBI:30616"/>
        <dbReference type="ChEBI" id="CHEBI:33019"/>
        <dbReference type="ChEBI" id="CHEBI:57586"/>
        <dbReference type="ChEBI" id="CHEBI:83144"/>
        <dbReference type="ChEBI" id="CHEBI:456215"/>
        <dbReference type="EC" id="6.3.4.15"/>
    </reaction>
</comment>
<keyword evidence="9" id="KW-1185">Reference proteome</keyword>
<evidence type="ECO:0000313" key="9">
    <source>
        <dbReference type="Proteomes" id="UP000025171"/>
    </source>
</evidence>
<protein>
    <recommendedName>
        <fullName evidence="5">biotin--[biotin carboxyl-carrier protein] ligase</fullName>
        <ecNumber evidence="5">6.3.4.15</ecNumber>
    </recommendedName>
</protein>
<dbReference type="PANTHER" id="PTHR12835">
    <property type="entry name" value="BIOTIN PROTEIN LIGASE"/>
    <property type="match status" value="1"/>
</dbReference>
<evidence type="ECO:0000256" key="4">
    <source>
        <dbReference type="ARBA" id="ARBA00023267"/>
    </source>
</evidence>
<dbReference type="EC" id="6.3.4.15" evidence="5"/>
<dbReference type="PANTHER" id="PTHR12835:SF5">
    <property type="entry name" value="BIOTIN--PROTEIN LIGASE"/>
    <property type="match status" value="1"/>
</dbReference>
<dbReference type="Proteomes" id="UP000025171">
    <property type="component" value="Unassembled WGS sequence"/>
</dbReference>
<dbReference type="Gene3D" id="3.30.930.10">
    <property type="entry name" value="Bira Bifunctional Protein, Domain 2"/>
    <property type="match status" value="1"/>
</dbReference>
<evidence type="ECO:0000256" key="2">
    <source>
        <dbReference type="ARBA" id="ARBA00022741"/>
    </source>
</evidence>
<dbReference type="PATRIC" id="fig|1280950.3.peg.665"/>
<keyword evidence="4" id="KW-0092">Biotin</keyword>
<dbReference type="InterPro" id="IPR008988">
    <property type="entry name" value="Transcriptional_repressor_C"/>
</dbReference>
<evidence type="ECO:0000256" key="3">
    <source>
        <dbReference type="ARBA" id="ARBA00022840"/>
    </source>
</evidence>
<dbReference type="InterPro" id="IPR004408">
    <property type="entry name" value="Biotin_CoA_COase_ligase"/>
</dbReference>